<comment type="caution">
    <text evidence="1">The sequence shown here is derived from an EMBL/GenBank/DDBJ whole genome shotgun (WGS) entry which is preliminary data.</text>
</comment>
<proteinExistence type="predicted"/>
<protein>
    <submittedName>
        <fullName evidence="1">Uncharacterized protein</fullName>
    </submittedName>
</protein>
<evidence type="ECO:0000313" key="1">
    <source>
        <dbReference type="EMBL" id="KAI4336349.1"/>
    </source>
</evidence>
<dbReference type="Proteomes" id="UP000828941">
    <property type="component" value="Chromosome 6"/>
</dbReference>
<organism evidence="1 2">
    <name type="scientific">Bauhinia variegata</name>
    <name type="common">Purple orchid tree</name>
    <name type="synonym">Phanera variegata</name>
    <dbReference type="NCBI Taxonomy" id="167791"/>
    <lineage>
        <taxon>Eukaryota</taxon>
        <taxon>Viridiplantae</taxon>
        <taxon>Streptophyta</taxon>
        <taxon>Embryophyta</taxon>
        <taxon>Tracheophyta</taxon>
        <taxon>Spermatophyta</taxon>
        <taxon>Magnoliopsida</taxon>
        <taxon>eudicotyledons</taxon>
        <taxon>Gunneridae</taxon>
        <taxon>Pentapetalae</taxon>
        <taxon>rosids</taxon>
        <taxon>fabids</taxon>
        <taxon>Fabales</taxon>
        <taxon>Fabaceae</taxon>
        <taxon>Cercidoideae</taxon>
        <taxon>Cercideae</taxon>
        <taxon>Bauhiniinae</taxon>
        <taxon>Bauhinia</taxon>
    </lineage>
</organism>
<sequence length="138" mass="14503">MDEVNTRDGGISELRNVFDDKNGIISSTELHKGVESFEIGGAPHGVRVVSTPNSSKPISVCGNPRGTAGFAIGSSTTCKLPPLASFSDVYGDLMRQKGLTCGVCSDKCVSGIQNGDVAKHSRPSKGHFIFQLFTDEAG</sequence>
<gene>
    <name evidence="1" type="ORF">L6164_014886</name>
</gene>
<dbReference type="EMBL" id="CM039431">
    <property type="protein sequence ID" value="KAI4336349.1"/>
    <property type="molecule type" value="Genomic_DNA"/>
</dbReference>
<accession>A0ACB9NKT7</accession>
<reference evidence="1 2" key="1">
    <citation type="journal article" date="2022" name="DNA Res.">
        <title>Chromosomal-level genome assembly of the orchid tree Bauhinia variegata (Leguminosae; Cercidoideae) supports the allotetraploid origin hypothesis of Bauhinia.</title>
        <authorList>
            <person name="Zhong Y."/>
            <person name="Chen Y."/>
            <person name="Zheng D."/>
            <person name="Pang J."/>
            <person name="Liu Y."/>
            <person name="Luo S."/>
            <person name="Meng S."/>
            <person name="Qian L."/>
            <person name="Wei D."/>
            <person name="Dai S."/>
            <person name="Zhou R."/>
        </authorList>
    </citation>
    <scope>NUCLEOTIDE SEQUENCE [LARGE SCALE GENOMIC DNA]</scope>
    <source>
        <strain evidence="1">BV-YZ2020</strain>
    </source>
</reference>
<evidence type="ECO:0000313" key="2">
    <source>
        <dbReference type="Proteomes" id="UP000828941"/>
    </source>
</evidence>
<keyword evidence="2" id="KW-1185">Reference proteome</keyword>
<name>A0ACB9NKT7_BAUVA</name>